<dbReference type="OrthoDB" id="3678480at2"/>
<dbReference type="Pfam" id="PF04542">
    <property type="entry name" value="Sigma70_r2"/>
    <property type="match status" value="1"/>
</dbReference>
<feature type="domain" description="RNA polymerase sigma-70 region 2" evidence="7">
    <location>
        <begin position="30"/>
        <end position="95"/>
    </location>
</feature>
<keyword evidence="2" id="KW-0805">Transcription regulation</keyword>
<accession>A0A1T3NS46</accession>
<evidence type="ECO:0000256" key="1">
    <source>
        <dbReference type="ARBA" id="ARBA00010641"/>
    </source>
</evidence>
<keyword evidence="5" id="KW-0804">Transcription</keyword>
<organism evidence="9 10">
    <name type="scientific">Embleya scabrispora</name>
    <dbReference type="NCBI Taxonomy" id="159449"/>
    <lineage>
        <taxon>Bacteria</taxon>
        <taxon>Bacillati</taxon>
        <taxon>Actinomycetota</taxon>
        <taxon>Actinomycetes</taxon>
        <taxon>Kitasatosporales</taxon>
        <taxon>Streptomycetaceae</taxon>
        <taxon>Embleya</taxon>
    </lineage>
</organism>
<protein>
    <submittedName>
        <fullName evidence="9">SigE family RNA polymerase sigma factor</fullName>
    </submittedName>
</protein>
<keyword evidence="10" id="KW-1185">Reference proteome</keyword>
<dbReference type="NCBIfam" id="TIGR02937">
    <property type="entry name" value="sigma70-ECF"/>
    <property type="match status" value="1"/>
</dbReference>
<dbReference type="Pfam" id="PF08281">
    <property type="entry name" value="Sigma70_r4_2"/>
    <property type="match status" value="1"/>
</dbReference>
<dbReference type="InterPro" id="IPR007627">
    <property type="entry name" value="RNA_pol_sigma70_r2"/>
</dbReference>
<comment type="caution">
    <text evidence="9">The sequence shown here is derived from an EMBL/GenBank/DDBJ whole genome shotgun (WGS) entry which is preliminary data.</text>
</comment>
<dbReference type="Gene3D" id="1.10.10.10">
    <property type="entry name" value="Winged helix-like DNA-binding domain superfamily/Winged helix DNA-binding domain"/>
    <property type="match status" value="1"/>
</dbReference>
<dbReference type="EMBL" id="MWQN01000001">
    <property type="protein sequence ID" value="OPC79618.1"/>
    <property type="molecule type" value="Genomic_DNA"/>
</dbReference>
<dbReference type="Gene3D" id="1.10.1740.10">
    <property type="match status" value="1"/>
</dbReference>
<evidence type="ECO:0000256" key="2">
    <source>
        <dbReference type="ARBA" id="ARBA00023015"/>
    </source>
</evidence>
<dbReference type="GO" id="GO:0006352">
    <property type="term" value="P:DNA-templated transcription initiation"/>
    <property type="evidence" value="ECO:0007669"/>
    <property type="project" value="InterPro"/>
</dbReference>
<dbReference type="InterPro" id="IPR013324">
    <property type="entry name" value="RNA_pol_sigma_r3/r4-like"/>
</dbReference>
<dbReference type="AlphaFoldDB" id="A0A1T3NS46"/>
<evidence type="ECO:0000259" key="8">
    <source>
        <dbReference type="Pfam" id="PF08281"/>
    </source>
</evidence>
<dbReference type="GO" id="GO:0003677">
    <property type="term" value="F:DNA binding"/>
    <property type="evidence" value="ECO:0007669"/>
    <property type="project" value="UniProtKB-KW"/>
</dbReference>
<dbReference type="InterPro" id="IPR036388">
    <property type="entry name" value="WH-like_DNA-bd_sf"/>
</dbReference>
<keyword evidence="3" id="KW-0731">Sigma factor</keyword>
<sequence>MDSGPLSPASCRVRGGQLRTQDEARFRAFVEDRRGALLRTAYLLCGDRHDAEDLTQATLIKVYTAWGRVSEADNPDGYVRRVLVNTHHSRARRRRVSEFLTDRLPDRAGLDSTAALAGRSVLMAALARLPITQRTVVVLRYWEGRPDVEVAQILGKPVGTVRSRAARGLARLREDPHMADLITRRPAPAQRTTEARS</sequence>
<dbReference type="SUPFAM" id="SSF88659">
    <property type="entry name" value="Sigma3 and sigma4 domains of RNA polymerase sigma factors"/>
    <property type="match status" value="1"/>
</dbReference>
<dbReference type="GO" id="GO:0016987">
    <property type="term" value="F:sigma factor activity"/>
    <property type="evidence" value="ECO:0007669"/>
    <property type="project" value="UniProtKB-KW"/>
</dbReference>
<evidence type="ECO:0000256" key="4">
    <source>
        <dbReference type="ARBA" id="ARBA00023125"/>
    </source>
</evidence>
<dbReference type="PANTHER" id="PTHR43133">
    <property type="entry name" value="RNA POLYMERASE ECF-TYPE SIGMA FACTO"/>
    <property type="match status" value="1"/>
</dbReference>
<gene>
    <name evidence="9" type="ORF">B4N89_00450</name>
</gene>
<dbReference type="InterPro" id="IPR013325">
    <property type="entry name" value="RNA_pol_sigma_r2"/>
</dbReference>
<evidence type="ECO:0000256" key="6">
    <source>
        <dbReference type="SAM" id="MobiDB-lite"/>
    </source>
</evidence>
<dbReference type="InterPro" id="IPR014284">
    <property type="entry name" value="RNA_pol_sigma-70_dom"/>
</dbReference>
<dbReference type="PANTHER" id="PTHR43133:SF50">
    <property type="entry name" value="ECF RNA POLYMERASE SIGMA FACTOR SIGM"/>
    <property type="match status" value="1"/>
</dbReference>
<feature type="domain" description="RNA polymerase sigma factor 70 region 4 type 2" evidence="8">
    <location>
        <begin position="122"/>
        <end position="172"/>
    </location>
</feature>
<dbReference type="Proteomes" id="UP000190037">
    <property type="component" value="Unassembled WGS sequence"/>
</dbReference>
<evidence type="ECO:0000313" key="10">
    <source>
        <dbReference type="Proteomes" id="UP000190037"/>
    </source>
</evidence>
<name>A0A1T3NS46_9ACTN</name>
<dbReference type="STRING" id="159449.B4N89_00450"/>
<dbReference type="InterPro" id="IPR039425">
    <property type="entry name" value="RNA_pol_sigma-70-like"/>
</dbReference>
<dbReference type="CDD" id="cd06171">
    <property type="entry name" value="Sigma70_r4"/>
    <property type="match status" value="1"/>
</dbReference>
<evidence type="ECO:0000259" key="7">
    <source>
        <dbReference type="Pfam" id="PF04542"/>
    </source>
</evidence>
<dbReference type="InterPro" id="IPR014325">
    <property type="entry name" value="RNA_pol_sigma-E_actinobac"/>
</dbReference>
<dbReference type="SUPFAM" id="SSF88946">
    <property type="entry name" value="Sigma2 domain of RNA polymerase sigma factors"/>
    <property type="match status" value="1"/>
</dbReference>
<evidence type="ECO:0000256" key="3">
    <source>
        <dbReference type="ARBA" id="ARBA00023082"/>
    </source>
</evidence>
<evidence type="ECO:0000256" key="5">
    <source>
        <dbReference type="ARBA" id="ARBA00023163"/>
    </source>
</evidence>
<evidence type="ECO:0000313" key="9">
    <source>
        <dbReference type="EMBL" id="OPC79618.1"/>
    </source>
</evidence>
<comment type="similarity">
    <text evidence="1">Belongs to the sigma-70 factor family. ECF subfamily.</text>
</comment>
<keyword evidence="4" id="KW-0238">DNA-binding</keyword>
<proteinExistence type="inferred from homology"/>
<dbReference type="NCBIfam" id="TIGR02983">
    <property type="entry name" value="SigE-fam_strep"/>
    <property type="match status" value="1"/>
</dbReference>
<feature type="region of interest" description="Disordered" evidence="6">
    <location>
        <begin position="178"/>
        <end position="197"/>
    </location>
</feature>
<reference evidence="9 10" key="1">
    <citation type="submission" date="2017-03" db="EMBL/GenBank/DDBJ databases">
        <title>Draft genome sequence of Streptomyces scabrisporus NF3, endophyte isolated from Amphipterygium adstringens.</title>
        <authorList>
            <person name="Vazquez M."/>
            <person name="Ceapa C.D."/>
            <person name="Rodriguez Luna D."/>
            <person name="Sanchez Esquivel S."/>
        </authorList>
    </citation>
    <scope>NUCLEOTIDE SEQUENCE [LARGE SCALE GENOMIC DNA]</scope>
    <source>
        <strain evidence="9 10">NF3</strain>
    </source>
</reference>
<dbReference type="InterPro" id="IPR013249">
    <property type="entry name" value="RNA_pol_sigma70_r4_t2"/>
</dbReference>